<reference evidence="1" key="1">
    <citation type="submission" date="2018-08" db="EMBL/GenBank/DDBJ databases">
        <authorList>
            <consortium name="GenomeTrakr network: Whole genome sequencing for foodborne pathogen traceback"/>
        </authorList>
    </citation>
    <scope>NUCLEOTIDE SEQUENCE [LARGE SCALE GENOMIC DNA]</scope>
    <source>
        <strain evidence="1">FMA0132</strain>
    </source>
</reference>
<name>A0A6C8Y2R8_SALDZ</name>
<dbReference type="SUPFAM" id="SSF52540">
    <property type="entry name" value="P-loop containing nucleoside triphosphate hydrolases"/>
    <property type="match status" value="1"/>
</dbReference>
<protein>
    <recommendedName>
        <fullName evidence="2">ATP-binding protein</fullName>
    </recommendedName>
</protein>
<dbReference type="AlphaFoldDB" id="A0A6C8Y2R8"/>
<dbReference type="Proteomes" id="UP000885362">
    <property type="component" value="Unassembled WGS sequence"/>
</dbReference>
<evidence type="ECO:0008006" key="2">
    <source>
        <dbReference type="Google" id="ProtNLM"/>
    </source>
</evidence>
<comment type="caution">
    <text evidence="1">The sequence shown here is derived from an EMBL/GenBank/DDBJ whole genome shotgun (WGS) entry which is preliminary data.</text>
</comment>
<dbReference type="GO" id="GO:0006576">
    <property type="term" value="P:biogenic amine metabolic process"/>
    <property type="evidence" value="ECO:0007669"/>
    <property type="project" value="InterPro"/>
</dbReference>
<evidence type="ECO:0000313" key="1">
    <source>
        <dbReference type="EMBL" id="MIE72711.1"/>
    </source>
</evidence>
<organism evidence="1">
    <name type="scientific">Salmonella diarizonae</name>
    <dbReference type="NCBI Taxonomy" id="59204"/>
    <lineage>
        <taxon>Bacteria</taxon>
        <taxon>Pseudomonadati</taxon>
        <taxon>Pseudomonadota</taxon>
        <taxon>Gammaproteobacteria</taxon>
        <taxon>Enterobacterales</taxon>
        <taxon>Enterobacteriaceae</taxon>
        <taxon>Salmonella</taxon>
    </lineage>
</organism>
<proteinExistence type="predicted"/>
<dbReference type="InterPro" id="IPR027417">
    <property type="entry name" value="P-loop_NTPase"/>
</dbReference>
<accession>A0A6C8Y2R8</accession>
<dbReference type="GO" id="GO:0005524">
    <property type="term" value="F:ATP binding"/>
    <property type="evidence" value="ECO:0007669"/>
    <property type="project" value="InterPro"/>
</dbReference>
<dbReference type="Pfam" id="PF10662">
    <property type="entry name" value="PduV-EutP"/>
    <property type="match status" value="1"/>
</dbReference>
<sequence>MSHNLAKMILNNLKKNIIVIGKTGSGKSTLIQEAKIPDSKYYDFTTDLAEFDYDFIESRPGDWSRHNILTDELALSVDFFDGDEYTLILDAVEFPTDLTDSKLLHLLRATRKYNKRLIIVAYPENAAPVLRQYREIFGAIIHLNQNRDDFTCDVEMEGVL</sequence>
<dbReference type="InterPro" id="IPR012381">
    <property type="entry name" value="EutP_PduV"/>
</dbReference>
<gene>
    <name evidence="1" type="ORF">EL06_25825</name>
</gene>
<dbReference type="EMBL" id="RSHK01000042">
    <property type="protein sequence ID" value="MIE72711.1"/>
    <property type="molecule type" value="Genomic_DNA"/>
</dbReference>